<feature type="signal peptide" evidence="2">
    <location>
        <begin position="1"/>
        <end position="23"/>
    </location>
</feature>
<feature type="chain" id="PRO_5043042025" description="ShKT domain-containing protein" evidence="2">
    <location>
        <begin position="24"/>
        <end position="85"/>
    </location>
</feature>
<dbReference type="Pfam" id="PF01549">
    <property type="entry name" value="ShK"/>
    <property type="match status" value="1"/>
</dbReference>
<dbReference type="PROSITE" id="PS51670">
    <property type="entry name" value="SHKT"/>
    <property type="match status" value="1"/>
</dbReference>
<dbReference type="SMART" id="SM00254">
    <property type="entry name" value="ShKT"/>
    <property type="match status" value="1"/>
</dbReference>
<evidence type="ECO:0000256" key="2">
    <source>
        <dbReference type="SAM" id="SignalP"/>
    </source>
</evidence>
<dbReference type="AlphaFoldDB" id="A0AAN5CCR9"/>
<feature type="non-terminal residue" evidence="4">
    <location>
        <position position="85"/>
    </location>
</feature>
<dbReference type="InterPro" id="IPR003582">
    <property type="entry name" value="ShKT_dom"/>
</dbReference>
<proteinExistence type="predicted"/>
<comment type="caution">
    <text evidence="1">Lacks conserved residue(s) required for the propagation of feature annotation.</text>
</comment>
<organism evidence="4 5">
    <name type="scientific">Pristionchus mayeri</name>
    <dbReference type="NCBI Taxonomy" id="1317129"/>
    <lineage>
        <taxon>Eukaryota</taxon>
        <taxon>Metazoa</taxon>
        <taxon>Ecdysozoa</taxon>
        <taxon>Nematoda</taxon>
        <taxon>Chromadorea</taxon>
        <taxon>Rhabditida</taxon>
        <taxon>Rhabditina</taxon>
        <taxon>Diplogasteromorpha</taxon>
        <taxon>Diplogasteroidea</taxon>
        <taxon>Neodiplogasteridae</taxon>
        <taxon>Pristionchus</taxon>
    </lineage>
</organism>
<gene>
    <name evidence="4" type="ORF">PMAYCL1PPCAC_06831</name>
</gene>
<reference evidence="5" key="1">
    <citation type="submission" date="2022-10" db="EMBL/GenBank/DDBJ databases">
        <title>Genome assembly of Pristionchus species.</title>
        <authorList>
            <person name="Yoshida K."/>
            <person name="Sommer R.J."/>
        </authorList>
    </citation>
    <scope>NUCLEOTIDE SEQUENCE [LARGE SCALE GENOMIC DNA]</scope>
    <source>
        <strain evidence="5">RS5460</strain>
    </source>
</reference>
<keyword evidence="2" id="KW-0732">Signal</keyword>
<evidence type="ECO:0000256" key="1">
    <source>
        <dbReference type="PROSITE-ProRule" id="PRU01005"/>
    </source>
</evidence>
<feature type="non-terminal residue" evidence="4">
    <location>
        <position position="1"/>
    </location>
</feature>
<accession>A0AAN5CCR9</accession>
<feature type="domain" description="ShKT" evidence="3">
    <location>
        <begin position="26"/>
        <end position="61"/>
    </location>
</feature>
<comment type="caution">
    <text evidence="4">The sequence shown here is derived from an EMBL/GenBank/DDBJ whole genome shotgun (WGS) entry which is preliminary data.</text>
</comment>
<evidence type="ECO:0000313" key="5">
    <source>
        <dbReference type="Proteomes" id="UP001328107"/>
    </source>
</evidence>
<evidence type="ECO:0000259" key="3">
    <source>
        <dbReference type="PROSITE" id="PS51670"/>
    </source>
</evidence>
<protein>
    <recommendedName>
        <fullName evidence="3">ShKT domain-containing protein</fullName>
    </recommendedName>
</protein>
<evidence type="ECO:0000313" key="4">
    <source>
        <dbReference type="EMBL" id="GMR36636.1"/>
    </source>
</evidence>
<sequence length="85" mass="9518">LLISLPRMRYILPLLLFFHPTSSQSCTDHDINCRDWVSTNAASCQSTEYIRVSCRRSCGTCSGGVHADKRFDLSRLPPALSPLSF</sequence>
<keyword evidence="5" id="KW-1185">Reference proteome</keyword>
<dbReference type="EMBL" id="BTRK01000002">
    <property type="protein sequence ID" value="GMR36636.1"/>
    <property type="molecule type" value="Genomic_DNA"/>
</dbReference>
<dbReference type="Proteomes" id="UP001328107">
    <property type="component" value="Unassembled WGS sequence"/>
</dbReference>
<name>A0AAN5CCR9_9BILA</name>